<evidence type="ECO:0000259" key="1">
    <source>
        <dbReference type="Pfam" id="PF00582"/>
    </source>
</evidence>
<protein>
    <recommendedName>
        <fullName evidence="1">UspA domain-containing protein</fullName>
    </recommendedName>
</protein>
<reference evidence="2 3" key="1">
    <citation type="journal article" date="2010" name="Stand. Genomic Sci.">
        <title>Complete genome sequence of Cellulophaga algicola type strain (IC166).</title>
        <authorList>
            <person name="Abt B."/>
            <person name="Lu M."/>
            <person name="Misra M."/>
            <person name="Han C."/>
            <person name="Nolan M."/>
            <person name="Lucas S."/>
            <person name="Hammon N."/>
            <person name="Deshpande S."/>
            <person name="Cheng J.F."/>
            <person name="Tapia R."/>
            <person name="Goodwin L."/>
            <person name="Pitluck S."/>
            <person name="Liolios K."/>
            <person name="Pagani I."/>
            <person name="Ivanova N."/>
            <person name="Mavromatis K."/>
            <person name="Ovchinikova G."/>
            <person name="Pati A."/>
            <person name="Chen A."/>
            <person name="Palaniappan K."/>
            <person name="Land M."/>
            <person name="Hauser L."/>
            <person name="Chang Y.J."/>
            <person name="Jeffries C.D."/>
            <person name="Detter J.C."/>
            <person name="Brambilla E."/>
            <person name="Rohde M."/>
            <person name="Tindall B.J."/>
            <person name="Goker M."/>
            <person name="Woyke T."/>
            <person name="Bristow J."/>
            <person name="Eisen J.A."/>
            <person name="Markowitz V."/>
            <person name="Hugenholtz P."/>
            <person name="Kyrpides N.C."/>
            <person name="Klenk H.P."/>
            <person name="Lapidus A."/>
        </authorList>
    </citation>
    <scope>NUCLEOTIDE SEQUENCE [LARGE SCALE GENOMIC DNA]</scope>
    <source>
        <strain evidence="3">DSM 14237 / IC166 / ACAM 630</strain>
    </source>
</reference>
<dbReference type="KEGG" id="cao:Celal_1250"/>
<keyword evidence="3" id="KW-1185">Reference proteome</keyword>
<dbReference type="CDD" id="cd00293">
    <property type="entry name" value="USP-like"/>
    <property type="match status" value="1"/>
</dbReference>
<dbReference type="AlphaFoldDB" id="E6X7B2"/>
<proteinExistence type="predicted"/>
<dbReference type="STRING" id="688270.Celal_1250"/>
<gene>
    <name evidence="2" type="ordered locus">Celal_1250</name>
</gene>
<organism evidence="2 3">
    <name type="scientific">Cellulophaga algicola (strain DSM 14237 / IC166 / ACAM 630)</name>
    <dbReference type="NCBI Taxonomy" id="688270"/>
    <lineage>
        <taxon>Bacteria</taxon>
        <taxon>Pseudomonadati</taxon>
        <taxon>Bacteroidota</taxon>
        <taxon>Flavobacteriia</taxon>
        <taxon>Flavobacteriales</taxon>
        <taxon>Flavobacteriaceae</taxon>
        <taxon>Cellulophaga</taxon>
    </lineage>
</organism>
<evidence type="ECO:0000313" key="3">
    <source>
        <dbReference type="Proteomes" id="UP000008634"/>
    </source>
</evidence>
<dbReference type="OrthoDB" id="1198867at2"/>
<sequence>MKNTTYKISVLLDLKNSSTAALKSTASLAKIINAKIELFHIQKSTELVDMESQLSAKRAINDSYRITENKLKKIAVELSKTYGSAIEYSFTSGNVKREIKQYLKDTKPDIVVLGKKKRKILKPIGDNFTSFMLKQYKGAILIADFKNSFEPNNELSLGLFNYEQLPTSISFLPELMAHIKKPLKSFKMGNNLEHSKDPQITPIDTVDFVFDACENVPETLSKYVAINEVNLLCIERPSKGKKSTTLQANLKDIINTINVPLLITGSKELHLT</sequence>
<dbReference type="EMBL" id="CP002453">
    <property type="protein sequence ID" value="ADV48565.1"/>
    <property type="molecule type" value="Genomic_DNA"/>
</dbReference>
<dbReference type="HOGENOM" id="CLU_1025982_0_0_10"/>
<dbReference type="SUPFAM" id="SSF52402">
    <property type="entry name" value="Adenine nucleotide alpha hydrolases-like"/>
    <property type="match status" value="1"/>
</dbReference>
<dbReference type="Proteomes" id="UP000008634">
    <property type="component" value="Chromosome"/>
</dbReference>
<dbReference type="Pfam" id="PF00582">
    <property type="entry name" value="Usp"/>
    <property type="match status" value="1"/>
</dbReference>
<dbReference type="InterPro" id="IPR006016">
    <property type="entry name" value="UspA"/>
</dbReference>
<name>E6X7B2_CELAD</name>
<dbReference type="eggNOG" id="COG0589">
    <property type="taxonomic scope" value="Bacteria"/>
</dbReference>
<accession>E6X7B2</accession>
<evidence type="ECO:0000313" key="2">
    <source>
        <dbReference type="EMBL" id="ADV48565.1"/>
    </source>
</evidence>
<dbReference type="InterPro" id="IPR014729">
    <property type="entry name" value="Rossmann-like_a/b/a_fold"/>
</dbReference>
<dbReference type="RefSeq" id="WP_013550049.1">
    <property type="nucleotide sequence ID" value="NC_014934.1"/>
</dbReference>
<dbReference type="Gene3D" id="3.40.50.620">
    <property type="entry name" value="HUPs"/>
    <property type="match status" value="1"/>
</dbReference>
<feature type="domain" description="UspA" evidence="1">
    <location>
        <begin position="7"/>
        <end position="121"/>
    </location>
</feature>